<evidence type="ECO:0000256" key="9">
    <source>
        <dbReference type="ARBA" id="ARBA00023326"/>
    </source>
</evidence>
<keyword evidence="9 10" id="KW-0624">Polysaccharide degradation</keyword>
<evidence type="ECO:0000256" key="7">
    <source>
        <dbReference type="ARBA" id="ARBA00023277"/>
    </source>
</evidence>
<dbReference type="InterPro" id="IPR001137">
    <property type="entry name" value="Glyco_hydro_11"/>
</dbReference>
<dbReference type="InterPro" id="IPR033123">
    <property type="entry name" value="GH11_dom"/>
</dbReference>
<evidence type="ECO:0000256" key="3">
    <source>
        <dbReference type="ARBA" id="ARBA00007792"/>
    </source>
</evidence>
<keyword evidence="15" id="KW-1185">Reference proteome</keyword>
<dbReference type="Pfam" id="PF00457">
    <property type="entry name" value="Glyco_hydro_11"/>
    <property type="match status" value="1"/>
</dbReference>
<gene>
    <name evidence="14" type="ORF">PDIGIT_LOCUS3617</name>
</gene>
<evidence type="ECO:0000256" key="6">
    <source>
        <dbReference type="ARBA" id="ARBA00022801"/>
    </source>
</evidence>
<comment type="caution">
    <text evidence="14">The sequence shown here is derived from an EMBL/GenBank/DDBJ whole genome shotgun (WGS) entry which is preliminary data.</text>
</comment>
<evidence type="ECO:0000256" key="2">
    <source>
        <dbReference type="ARBA" id="ARBA00004851"/>
    </source>
</evidence>
<accession>A0A9W4XG31</accession>
<organism evidence="14 15">
    <name type="scientific">Periconia digitata</name>
    <dbReference type="NCBI Taxonomy" id="1303443"/>
    <lineage>
        <taxon>Eukaryota</taxon>
        <taxon>Fungi</taxon>
        <taxon>Dikarya</taxon>
        <taxon>Ascomycota</taxon>
        <taxon>Pezizomycotina</taxon>
        <taxon>Dothideomycetes</taxon>
        <taxon>Pleosporomycetidae</taxon>
        <taxon>Pleosporales</taxon>
        <taxon>Massarineae</taxon>
        <taxon>Periconiaceae</taxon>
        <taxon>Periconia</taxon>
    </lineage>
</organism>
<dbReference type="PANTHER" id="PTHR46828:SF2">
    <property type="entry name" value="ENDO-1,4-BETA-XYLANASE A-RELATED"/>
    <property type="match status" value="1"/>
</dbReference>
<feature type="domain" description="GH11" evidence="13">
    <location>
        <begin position="11"/>
        <end position="196"/>
    </location>
</feature>
<dbReference type="GO" id="GO:0031176">
    <property type="term" value="F:endo-1,4-beta-xylanase activity"/>
    <property type="evidence" value="ECO:0007669"/>
    <property type="project" value="UniProtKB-UniRule"/>
</dbReference>
<evidence type="ECO:0000313" key="14">
    <source>
        <dbReference type="EMBL" id="CAI6321522.1"/>
    </source>
</evidence>
<dbReference type="OrthoDB" id="2115822at2759"/>
<dbReference type="Gene3D" id="2.60.120.180">
    <property type="match status" value="1"/>
</dbReference>
<keyword evidence="5 10" id="KW-0858">Xylan degradation</keyword>
<keyword evidence="7 10" id="KW-0119">Carbohydrate metabolism</keyword>
<keyword evidence="6 10" id="KW-0378">Hydrolase</keyword>
<keyword evidence="12" id="KW-0732">Signal</keyword>
<evidence type="ECO:0000256" key="1">
    <source>
        <dbReference type="ARBA" id="ARBA00000681"/>
    </source>
</evidence>
<dbReference type="AlphaFoldDB" id="A0A9W4XG31"/>
<evidence type="ECO:0000256" key="8">
    <source>
        <dbReference type="ARBA" id="ARBA00023295"/>
    </source>
</evidence>
<dbReference type="SUPFAM" id="SSF49899">
    <property type="entry name" value="Concanavalin A-like lectins/glucanases"/>
    <property type="match status" value="1"/>
</dbReference>
<evidence type="ECO:0000313" key="15">
    <source>
        <dbReference type="Proteomes" id="UP001152607"/>
    </source>
</evidence>
<feature type="active site" description="Proton donor" evidence="10">
    <location>
        <position position="183"/>
    </location>
</feature>
<feature type="active site" description="Nucleophile" evidence="10">
    <location>
        <position position="99"/>
    </location>
</feature>
<dbReference type="PRINTS" id="PR00911">
    <property type="entry name" value="GLHYDRLASE11"/>
</dbReference>
<dbReference type="InterPro" id="IPR013320">
    <property type="entry name" value="ConA-like_dom_sf"/>
</dbReference>
<proteinExistence type="inferred from homology"/>
<dbReference type="PROSITE" id="PS51761">
    <property type="entry name" value="GH11_3"/>
    <property type="match status" value="1"/>
</dbReference>
<sequence length="240" mass="26404">MISLKQILVTAGALFSVAQSQQFIIQNWGNGQDTTNYTYKSLEAGRFTVDWVLGPGGNFVVGKGYRGSPDLVVNYTAKYNPQGNSYFGLYGFTSNPFVEFYVVEAFAEHNPSDNAGHSFYGYHNSDGAQYELWSKYNGNLRQYFAVRRTSRRGGTITFRNHYNAWKAAGLPAGTVGNTFIVVEGQQGRGNADITVGVRPTGTIAETPTPTTRSVVCETPTQTIGTVCRPRNAKRTEAYMV</sequence>
<evidence type="ECO:0000259" key="13">
    <source>
        <dbReference type="PROSITE" id="PS51761"/>
    </source>
</evidence>
<dbReference type="InterPro" id="IPR013319">
    <property type="entry name" value="GH11/12"/>
</dbReference>
<comment type="catalytic activity">
    <reaction evidence="1 10 11">
        <text>Endohydrolysis of (1-&gt;4)-beta-D-xylosidic linkages in xylans.</text>
        <dbReference type="EC" id="3.2.1.8"/>
    </reaction>
</comment>
<comment type="pathway">
    <text evidence="2 10 11">Glycan degradation; xylan degradation.</text>
</comment>
<dbReference type="EC" id="3.2.1.8" evidence="4 10"/>
<reference evidence="14" key="1">
    <citation type="submission" date="2023-01" db="EMBL/GenBank/DDBJ databases">
        <authorList>
            <person name="Van Ghelder C."/>
            <person name="Rancurel C."/>
        </authorList>
    </citation>
    <scope>NUCLEOTIDE SEQUENCE</scope>
    <source>
        <strain evidence="14">CNCM I-4278</strain>
    </source>
</reference>
<protein>
    <recommendedName>
        <fullName evidence="4 10">Endo-1,4-beta-xylanase</fullName>
        <ecNumber evidence="4 10">3.2.1.8</ecNumber>
    </recommendedName>
</protein>
<dbReference type="Proteomes" id="UP001152607">
    <property type="component" value="Unassembled WGS sequence"/>
</dbReference>
<name>A0A9W4XG31_9PLEO</name>
<evidence type="ECO:0000256" key="10">
    <source>
        <dbReference type="PROSITE-ProRule" id="PRU01097"/>
    </source>
</evidence>
<feature type="signal peptide" evidence="12">
    <location>
        <begin position="1"/>
        <end position="20"/>
    </location>
</feature>
<evidence type="ECO:0000256" key="5">
    <source>
        <dbReference type="ARBA" id="ARBA00022651"/>
    </source>
</evidence>
<evidence type="ECO:0000256" key="11">
    <source>
        <dbReference type="RuleBase" id="RU362015"/>
    </source>
</evidence>
<keyword evidence="8 10" id="KW-0326">Glycosidase</keyword>
<feature type="chain" id="PRO_5040961203" description="Endo-1,4-beta-xylanase" evidence="12">
    <location>
        <begin position="21"/>
        <end position="240"/>
    </location>
</feature>
<dbReference type="PANTHER" id="PTHR46828">
    <property type="entry name" value="ENDO-1,4-BETA-XYLANASE A-RELATED"/>
    <property type="match status" value="1"/>
</dbReference>
<dbReference type="EMBL" id="CAOQHR010000002">
    <property type="protein sequence ID" value="CAI6321522.1"/>
    <property type="molecule type" value="Genomic_DNA"/>
</dbReference>
<dbReference type="GO" id="GO:0045493">
    <property type="term" value="P:xylan catabolic process"/>
    <property type="evidence" value="ECO:0007669"/>
    <property type="project" value="UniProtKB-UniRule"/>
</dbReference>
<comment type="similarity">
    <text evidence="3 10 11">Belongs to the glycosyl hydrolase 11 (cellulase G) family.</text>
</comment>
<evidence type="ECO:0000256" key="4">
    <source>
        <dbReference type="ARBA" id="ARBA00012590"/>
    </source>
</evidence>
<evidence type="ECO:0000256" key="12">
    <source>
        <dbReference type="SAM" id="SignalP"/>
    </source>
</evidence>